<evidence type="ECO:0000313" key="2">
    <source>
        <dbReference type="Proteomes" id="UP001162162"/>
    </source>
</evidence>
<gene>
    <name evidence="1" type="ORF">NQ318_004178</name>
</gene>
<evidence type="ECO:0000313" key="1">
    <source>
        <dbReference type="EMBL" id="KAJ8939764.1"/>
    </source>
</evidence>
<dbReference type="EMBL" id="JAPWTK010000471">
    <property type="protein sequence ID" value="KAJ8939764.1"/>
    <property type="molecule type" value="Genomic_DNA"/>
</dbReference>
<comment type="caution">
    <text evidence="1">The sequence shown here is derived from an EMBL/GenBank/DDBJ whole genome shotgun (WGS) entry which is preliminary data.</text>
</comment>
<protein>
    <submittedName>
        <fullName evidence="1">Uncharacterized protein</fullName>
    </submittedName>
</protein>
<sequence length="140" mass="17129">MLKLPNTLRDILLYRSECKILETDEYNYWHQSAKKEMTRLQKYITKEELMEYMRHCDKDDTDVIDLDNRISTKLNNLKHLLVERELIRHDEDKYLRYCKEIKRKWQILIKDVPVGHLIESVSFFLNMIKENLHMLSMPDQ</sequence>
<reference evidence="1" key="1">
    <citation type="journal article" date="2023" name="Insect Mol. Biol.">
        <title>Genome sequencing provides insights into the evolution of gene families encoding plant cell wall-degrading enzymes in longhorned beetles.</title>
        <authorList>
            <person name="Shin N.R."/>
            <person name="Okamura Y."/>
            <person name="Kirsch R."/>
            <person name="Pauchet Y."/>
        </authorList>
    </citation>
    <scope>NUCLEOTIDE SEQUENCE</scope>
    <source>
        <strain evidence="1">AMC_N1</strain>
    </source>
</reference>
<accession>A0AAV8XMW6</accession>
<keyword evidence="2" id="KW-1185">Reference proteome</keyword>
<dbReference type="AlphaFoldDB" id="A0AAV8XMW6"/>
<dbReference type="Proteomes" id="UP001162162">
    <property type="component" value="Unassembled WGS sequence"/>
</dbReference>
<name>A0AAV8XMW6_9CUCU</name>
<organism evidence="1 2">
    <name type="scientific">Aromia moschata</name>
    <dbReference type="NCBI Taxonomy" id="1265417"/>
    <lineage>
        <taxon>Eukaryota</taxon>
        <taxon>Metazoa</taxon>
        <taxon>Ecdysozoa</taxon>
        <taxon>Arthropoda</taxon>
        <taxon>Hexapoda</taxon>
        <taxon>Insecta</taxon>
        <taxon>Pterygota</taxon>
        <taxon>Neoptera</taxon>
        <taxon>Endopterygota</taxon>
        <taxon>Coleoptera</taxon>
        <taxon>Polyphaga</taxon>
        <taxon>Cucujiformia</taxon>
        <taxon>Chrysomeloidea</taxon>
        <taxon>Cerambycidae</taxon>
        <taxon>Cerambycinae</taxon>
        <taxon>Callichromatini</taxon>
        <taxon>Aromia</taxon>
    </lineage>
</organism>
<proteinExistence type="predicted"/>